<protein>
    <submittedName>
        <fullName evidence="1">DUF452 domain-containing protein</fullName>
    </submittedName>
</protein>
<organism evidence="1 2">
    <name type="scientific">Candidatus Campylobacter infans</name>
    <dbReference type="NCBI Taxonomy" id="2561898"/>
    <lineage>
        <taxon>Bacteria</taxon>
        <taxon>Pseudomonadati</taxon>
        <taxon>Campylobacterota</taxon>
        <taxon>Epsilonproteobacteria</taxon>
        <taxon>Campylobacterales</taxon>
        <taxon>Campylobacteraceae</taxon>
        <taxon>Campylobacter</taxon>
    </lineage>
</organism>
<proteinExistence type="predicted"/>
<dbReference type="KEGG" id="cinf:CINF_1590"/>
<evidence type="ECO:0000313" key="1">
    <source>
        <dbReference type="EMBL" id="QLI06065.1"/>
    </source>
</evidence>
<gene>
    <name evidence="1" type="ORF">CINF_1590</name>
</gene>
<keyword evidence="2" id="KW-1185">Reference proteome</keyword>
<accession>A0A7H9CL92</accession>
<dbReference type="AlphaFoldDB" id="A0A7H9CL92"/>
<name>A0A7H9CL92_9BACT</name>
<reference evidence="1 2" key="1">
    <citation type="submission" date="2020-02" db="EMBL/GenBank/DDBJ databases">
        <title>Complete genome sequence of the novel Campylobacter species Candidatus Campylobacter infans.</title>
        <authorList>
            <person name="Duim B."/>
            <person name="Zomer A."/>
            <person name="van der Graaf L."/>
            <person name="Wagenaar J."/>
        </authorList>
    </citation>
    <scope>NUCLEOTIDE SEQUENCE [LARGE SCALE GENOMIC DNA]</scope>
    <source>
        <strain evidence="1 2">19S00001</strain>
    </source>
</reference>
<dbReference type="InterPro" id="IPR007398">
    <property type="entry name" value="BioG"/>
</dbReference>
<dbReference type="Pfam" id="PF04301">
    <property type="entry name" value="BioG"/>
    <property type="match status" value="1"/>
</dbReference>
<sequence length="222" mass="25527">MKFELIKDAKKLILCFLGYSFLPSSLAHLELGEYGLGVFYDYSDVSFDLEKINFFAYGDSLANFIFKKELFLVGFSLGVFIASKIKFQNPLKRAVAINGTPFGIDENFGIKQSDFKQSLENFNFAEFKKGCFLKDLGRVNFEFNKQAKAELSALYQSIINSKKDENFITWHKAIISKKDFIFPPTATKNYFSKFAINCDIQTINAPHFAFYNFKTWEQILAL</sequence>
<dbReference type="RefSeq" id="WP_179975162.1">
    <property type="nucleotide sequence ID" value="NZ_CP049075.1"/>
</dbReference>
<dbReference type="SUPFAM" id="SSF53474">
    <property type="entry name" value="alpha/beta-Hydrolases"/>
    <property type="match status" value="1"/>
</dbReference>
<dbReference type="EMBL" id="CP049075">
    <property type="protein sequence ID" value="QLI06065.1"/>
    <property type="molecule type" value="Genomic_DNA"/>
</dbReference>
<dbReference type="Proteomes" id="UP000509414">
    <property type="component" value="Chromosome"/>
</dbReference>
<dbReference type="InterPro" id="IPR029058">
    <property type="entry name" value="AB_hydrolase_fold"/>
</dbReference>
<evidence type="ECO:0000313" key="2">
    <source>
        <dbReference type="Proteomes" id="UP000509414"/>
    </source>
</evidence>